<evidence type="ECO:0000313" key="3">
    <source>
        <dbReference type="EMBL" id="KAJ8910631.1"/>
    </source>
</evidence>
<dbReference type="AlphaFoldDB" id="A0AAV8V9R9"/>
<name>A0AAV8V9R9_9CUCU</name>
<evidence type="ECO:0000259" key="2">
    <source>
        <dbReference type="Pfam" id="PF21789"/>
    </source>
</evidence>
<dbReference type="Proteomes" id="UP001159042">
    <property type="component" value="Unassembled WGS sequence"/>
</dbReference>
<dbReference type="PANTHER" id="PTHR47577:SF2">
    <property type="entry name" value="THAP DOMAIN CONTAINING 9"/>
    <property type="match status" value="1"/>
</dbReference>
<organism evidence="3 4">
    <name type="scientific">Exocentrus adspersus</name>
    <dbReference type="NCBI Taxonomy" id="1586481"/>
    <lineage>
        <taxon>Eukaryota</taxon>
        <taxon>Metazoa</taxon>
        <taxon>Ecdysozoa</taxon>
        <taxon>Arthropoda</taxon>
        <taxon>Hexapoda</taxon>
        <taxon>Insecta</taxon>
        <taxon>Pterygota</taxon>
        <taxon>Neoptera</taxon>
        <taxon>Endopterygota</taxon>
        <taxon>Coleoptera</taxon>
        <taxon>Polyphaga</taxon>
        <taxon>Cucujiformia</taxon>
        <taxon>Chrysomeloidea</taxon>
        <taxon>Cerambycidae</taxon>
        <taxon>Lamiinae</taxon>
        <taxon>Acanthocinini</taxon>
        <taxon>Exocentrus</taxon>
    </lineage>
</organism>
<evidence type="ECO:0008006" key="5">
    <source>
        <dbReference type="Google" id="ProtNLM"/>
    </source>
</evidence>
<keyword evidence="4" id="KW-1185">Reference proteome</keyword>
<reference evidence="3 4" key="1">
    <citation type="journal article" date="2023" name="Insect Mol. Biol.">
        <title>Genome sequencing provides insights into the evolution of gene families encoding plant cell wall-degrading enzymes in longhorned beetles.</title>
        <authorList>
            <person name="Shin N.R."/>
            <person name="Okamura Y."/>
            <person name="Kirsch R."/>
            <person name="Pauchet Y."/>
        </authorList>
    </citation>
    <scope>NUCLEOTIDE SEQUENCE [LARGE SCALE GENOMIC DNA]</scope>
    <source>
        <strain evidence="3">EAD_L_NR</strain>
    </source>
</reference>
<dbReference type="EMBL" id="JANEYG010000269">
    <property type="protein sequence ID" value="KAJ8910631.1"/>
    <property type="molecule type" value="Genomic_DNA"/>
</dbReference>
<protein>
    <recommendedName>
        <fullName evidence="5">Transposase</fullName>
    </recommendedName>
</protein>
<evidence type="ECO:0000259" key="1">
    <source>
        <dbReference type="Pfam" id="PF21788"/>
    </source>
</evidence>
<comment type="caution">
    <text evidence="3">The sequence shown here is derived from an EMBL/GenBank/DDBJ whole genome shotgun (WGS) entry which is preliminary data.</text>
</comment>
<dbReference type="PANTHER" id="PTHR47577">
    <property type="entry name" value="THAP DOMAIN-CONTAINING PROTEIN 6"/>
    <property type="match status" value="1"/>
</dbReference>
<dbReference type="Pfam" id="PF21788">
    <property type="entry name" value="TNP-like_GBD"/>
    <property type="match status" value="1"/>
</dbReference>
<proteinExistence type="predicted"/>
<feature type="domain" description="Transposable element P transposase-like RNase H C-terminal" evidence="2">
    <location>
        <begin position="216"/>
        <end position="249"/>
    </location>
</feature>
<evidence type="ECO:0000313" key="4">
    <source>
        <dbReference type="Proteomes" id="UP001159042"/>
    </source>
</evidence>
<dbReference type="InterPro" id="IPR048366">
    <property type="entry name" value="TNP-like_GBD"/>
</dbReference>
<accession>A0AAV8V9R9</accession>
<dbReference type="Pfam" id="PF21789">
    <property type="entry name" value="TNP-like_RNaseH_C"/>
    <property type="match status" value="1"/>
</dbReference>
<feature type="domain" description="Transposable element P transposase-like GTP-binding insertion" evidence="1">
    <location>
        <begin position="110"/>
        <end position="203"/>
    </location>
</feature>
<gene>
    <name evidence="3" type="ORF">NQ315_012499</name>
</gene>
<sequence>MGTFNTSWSIGLSPDSRCRLCGTSDEDSVHVLCHCPRVIVNRHKHFGAGYLAPEDIREIPVDKVLAFARSTGLSAARSKLAPQIERRRRTSDNPEFILDNKNSVYMFDTCHLIKATRNNLINNSFSFDDKRTSWSFVERFYQQDKKQNYRCAPKLTDPHIYPANFVKMKVKLATQVLSNTVVSSMNSYMTLGALPRDASGTIEVVYSQTMSFQLRKVNQDCIENFFGTIRQQGGNCINPTPIQFERAYRKLFCESYLHSNTMNCGDDLDELLQKITASDLAVPTEEPNEDDQQTKAISLPDYSYSTEMKILRSRMHFHMCVVI</sequence>
<dbReference type="InterPro" id="IPR048367">
    <property type="entry name" value="TNP-like_RNaseH_C"/>
</dbReference>